<evidence type="ECO:0000256" key="1">
    <source>
        <dbReference type="ARBA" id="ARBA00009995"/>
    </source>
</evidence>
<organism evidence="4 5">
    <name type="scientific">Phaseolus coccineus</name>
    <name type="common">Scarlet runner bean</name>
    <name type="synonym">Phaseolus multiflorus</name>
    <dbReference type="NCBI Taxonomy" id="3886"/>
    <lineage>
        <taxon>Eukaryota</taxon>
        <taxon>Viridiplantae</taxon>
        <taxon>Streptophyta</taxon>
        <taxon>Embryophyta</taxon>
        <taxon>Tracheophyta</taxon>
        <taxon>Spermatophyta</taxon>
        <taxon>Magnoliopsida</taxon>
        <taxon>eudicotyledons</taxon>
        <taxon>Gunneridae</taxon>
        <taxon>Pentapetalae</taxon>
        <taxon>rosids</taxon>
        <taxon>fabids</taxon>
        <taxon>Fabales</taxon>
        <taxon>Fabaceae</taxon>
        <taxon>Papilionoideae</taxon>
        <taxon>50 kb inversion clade</taxon>
        <taxon>NPAAA clade</taxon>
        <taxon>indigoferoid/millettioid clade</taxon>
        <taxon>Phaseoleae</taxon>
        <taxon>Phaseolus</taxon>
    </lineage>
</organism>
<comment type="similarity">
    <text evidence="1">Belongs to the UDP-glycosyltransferase family.</text>
</comment>
<dbReference type="GO" id="GO:0008194">
    <property type="term" value="F:UDP-glycosyltransferase activity"/>
    <property type="evidence" value="ECO:0007669"/>
    <property type="project" value="InterPro"/>
</dbReference>
<dbReference type="SUPFAM" id="SSF53756">
    <property type="entry name" value="UDP-Glycosyltransferase/glycogen phosphorylase"/>
    <property type="match status" value="1"/>
</dbReference>
<keyword evidence="2" id="KW-0328">Glycosyltransferase</keyword>
<comment type="caution">
    <text evidence="4">The sequence shown here is derived from an EMBL/GenBank/DDBJ whole genome shotgun (WGS) entry which is preliminary data.</text>
</comment>
<keyword evidence="5" id="KW-1185">Reference proteome</keyword>
<dbReference type="InterPro" id="IPR002213">
    <property type="entry name" value="UDP_glucos_trans"/>
</dbReference>
<protein>
    <submittedName>
        <fullName evidence="4">Uncharacterized protein</fullName>
    </submittedName>
</protein>
<dbReference type="CDD" id="cd03784">
    <property type="entry name" value="GT1_Gtf-like"/>
    <property type="match status" value="1"/>
</dbReference>
<evidence type="ECO:0000256" key="3">
    <source>
        <dbReference type="ARBA" id="ARBA00022679"/>
    </source>
</evidence>
<evidence type="ECO:0000256" key="2">
    <source>
        <dbReference type="ARBA" id="ARBA00022676"/>
    </source>
</evidence>
<evidence type="ECO:0000313" key="5">
    <source>
        <dbReference type="Proteomes" id="UP001374584"/>
    </source>
</evidence>
<dbReference type="EMBL" id="JAYMYR010000008">
    <property type="protein sequence ID" value="KAK7346066.1"/>
    <property type="molecule type" value="Genomic_DNA"/>
</dbReference>
<dbReference type="Proteomes" id="UP001374584">
    <property type="component" value="Unassembled WGS sequence"/>
</dbReference>
<evidence type="ECO:0000313" key="4">
    <source>
        <dbReference type="EMBL" id="KAK7346066.1"/>
    </source>
</evidence>
<dbReference type="AlphaFoldDB" id="A0AAN9M1G2"/>
<dbReference type="Pfam" id="PF00201">
    <property type="entry name" value="UDPGT"/>
    <property type="match status" value="1"/>
</dbReference>
<dbReference type="FunFam" id="3.40.50.2000:FF:000037">
    <property type="entry name" value="Glycosyltransferase"/>
    <property type="match status" value="1"/>
</dbReference>
<dbReference type="FunFam" id="3.40.50.2000:FF:000088">
    <property type="entry name" value="Glycosyltransferase"/>
    <property type="match status" value="1"/>
</dbReference>
<dbReference type="PANTHER" id="PTHR48045">
    <property type="entry name" value="UDP-GLYCOSYLTRANSFERASE 72B1"/>
    <property type="match status" value="1"/>
</dbReference>
<name>A0AAN9M1G2_PHACN</name>
<gene>
    <name evidence="4" type="ORF">VNO80_20579</name>
</gene>
<accession>A0AAN9M1G2</accession>
<sequence length="503" mass="57120">MATVYARLGKELFLNIHNISRTVRKEEVALAAAKKMAQDKETVLHIVMLPWLAFGHMIPNLELAKLIAEKGQRVSFVSTPRNIERLPKVSQNLATLINFVKLPLPKVQNLPQNAEATTDVPYDAVQYLKKAYDALEEPFTRFLQSSKADWLFYDFIPFWAPSVASKLGIKSAFYSICTSPFLGFLGPPSFLIDNDSPRQKPEDYIVVPPWVTFPSTVAFRYYEIMRIVDSLSSQNNSGFSDTYRYGASIQNCDIAVVRGCTEFEPEWFHLLENIYQKPVLPVGQLPSTAPVGSEDNETWRWMKDWLDKQARGSVVYVAFGSEAKPTQDEVTEIALGLEKSELPFFWVLRVQRGPFDPDVLRLPEGFEERTKARGVVCTSWAPQLKILEHVAVGGFLTHSGWTSVVEAIQNEKPLVLLTFLADQGINARVLEEKKMGYSVPRDERDGSFSSDSVAESLKLVLVEEEGKIYRERIKEMKDLFVNGERQNRYIDNLIHNLKKLSNV</sequence>
<keyword evidence="3" id="KW-0808">Transferase</keyword>
<proteinExistence type="inferred from homology"/>
<reference evidence="4 5" key="1">
    <citation type="submission" date="2024-01" db="EMBL/GenBank/DDBJ databases">
        <title>The genomes of 5 underutilized Papilionoideae crops provide insights into root nodulation and disease resistanc.</title>
        <authorList>
            <person name="Jiang F."/>
        </authorList>
    </citation>
    <scope>NUCLEOTIDE SEQUENCE [LARGE SCALE GENOMIC DNA]</scope>
    <source>
        <strain evidence="4">JINMINGXINNONG_FW02</strain>
        <tissue evidence="4">Leaves</tissue>
    </source>
</reference>
<dbReference type="PANTHER" id="PTHR48045:SF20">
    <property type="entry name" value="UDP-RHAMNOSE:RHAMNOSYLTRANSFERASE 1"/>
    <property type="match status" value="1"/>
</dbReference>
<dbReference type="Gene3D" id="3.40.50.2000">
    <property type="entry name" value="Glycogen Phosphorylase B"/>
    <property type="match status" value="2"/>
</dbReference>